<protein>
    <recommendedName>
        <fullName evidence="5">Calcium-binding protein</fullName>
    </recommendedName>
</protein>
<sequence>MYLALQSFGLVAPSPLVTAASVNKNGDLSTANTFASGASADGRYVVLLGGSTNFVDGMSGTTTEVYRKDMVTGAIAHVSTATNGGQSTDDSYGTSITPDGRYVAFTSIANNLVAGDTNFASDIFRKDLVTGEMVRVSTTADNEQSFGNAGYTAISADGRYVVFMSEASDLVAEDENGSIDVFRKDLETGAIVAVSTAADGTFGDDNSYNFSISPNGRYVVFMSESTNLVGGSPIATTEVYLKDLANNSIVRVASAGTGNQASLDSGSSTAVSPDGRYVYFRSEDSTLVPNDTNDAADIFRKDMVTGQVIRVSTAAEGAQGDGSSNGFFVSADGRYVVFDSVASNLVADDANGVSDVFRKDLITGQVIRLSVDAQGTELTDYSILSAITADGRHAFFNTGSKVESRDNGENLDVYRADAEMIQNGQAAQDGRFVEATFGVGNASSAAIAWGDGTVENLNPNNGKVHASHVYESRTTKAAVVSVHESGQSWDVPYTVNISNGTMVRDTVRADTLSGGDGADRLNGDAYYNQLVGNAGDDTLDGSAGGDLMFGGPGNDTYYVDDAGDRIVEQVDAGLDQVITTVSQNLWDDVENLTAIGSAAVTLSGNNLGNTITGNAGKNIIKGEAGNDKLNGKAGIDTLYGGAGKDVFVFNTALNKKTNLDKIVDFNAKDDTLWLDNAVFKKLGKGTELKPGKLNKAFFTIGDHAKDKNDYLIYDTKKGVLSYDADGSGKGKAVEITTLKKGLKMTYLDFMVI</sequence>
<dbReference type="SUPFAM" id="SSF51120">
    <property type="entry name" value="beta-Roll"/>
    <property type="match status" value="2"/>
</dbReference>
<dbReference type="InterPro" id="IPR011043">
    <property type="entry name" value="Gal_Oxase/kelch_b-propeller"/>
</dbReference>
<evidence type="ECO:0000256" key="1">
    <source>
        <dbReference type="ARBA" id="ARBA00009820"/>
    </source>
</evidence>
<dbReference type="InterPro" id="IPR001343">
    <property type="entry name" value="Hemolysn_Ca-bd"/>
</dbReference>
<dbReference type="InterPro" id="IPR018511">
    <property type="entry name" value="Hemolysin-typ_Ca-bd_CS"/>
</dbReference>
<dbReference type="Gene3D" id="2.120.10.30">
    <property type="entry name" value="TolB, C-terminal domain"/>
    <property type="match status" value="2"/>
</dbReference>
<name>A0ABS7VT89_9HYPH</name>
<evidence type="ECO:0000256" key="2">
    <source>
        <dbReference type="SAM" id="SignalP"/>
    </source>
</evidence>
<organism evidence="3 4">
    <name type="scientific">Microvirga puerhi</name>
    <dbReference type="NCBI Taxonomy" id="2876078"/>
    <lineage>
        <taxon>Bacteria</taxon>
        <taxon>Pseudomonadati</taxon>
        <taxon>Pseudomonadota</taxon>
        <taxon>Alphaproteobacteria</taxon>
        <taxon>Hyphomicrobiales</taxon>
        <taxon>Methylobacteriaceae</taxon>
        <taxon>Microvirga</taxon>
    </lineage>
</organism>
<dbReference type="Gene3D" id="2.150.10.10">
    <property type="entry name" value="Serralysin-like metalloprotease, C-terminal"/>
    <property type="match status" value="1"/>
</dbReference>
<comment type="caution">
    <text evidence="3">The sequence shown here is derived from an EMBL/GenBank/DDBJ whole genome shotgun (WGS) entry which is preliminary data.</text>
</comment>
<keyword evidence="4" id="KW-1185">Reference proteome</keyword>
<dbReference type="SUPFAM" id="SSF50965">
    <property type="entry name" value="Galactose oxidase, central domain"/>
    <property type="match status" value="1"/>
</dbReference>
<dbReference type="PRINTS" id="PR00313">
    <property type="entry name" value="CABNDNGRPT"/>
</dbReference>
<dbReference type="PANTHER" id="PTHR36842">
    <property type="entry name" value="PROTEIN TOLB HOMOLOG"/>
    <property type="match status" value="1"/>
</dbReference>
<dbReference type="InterPro" id="IPR011042">
    <property type="entry name" value="6-blade_b-propeller_TolB-like"/>
</dbReference>
<dbReference type="InterPro" id="IPR011049">
    <property type="entry name" value="Serralysin-like_metalloprot_C"/>
</dbReference>
<evidence type="ECO:0008006" key="5">
    <source>
        <dbReference type="Google" id="ProtNLM"/>
    </source>
</evidence>
<comment type="similarity">
    <text evidence="1">Belongs to the TolB family.</text>
</comment>
<evidence type="ECO:0000313" key="4">
    <source>
        <dbReference type="Proteomes" id="UP000704176"/>
    </source>
</evidence>
<dbReference type="SUPFAM" id="SSF69304">
    <property type="entry name" value="Tricorn protease N-terminal domain"/>
    <property type="match status" value="1"/>
</dbReference>
<reference evidence="3 4" key="1">
    <citation type="submission" date="2021-09" db="EMBL/GenBank/DDBJ databases">
        <title>The complete genome sequence of a new microorganism.</title>
        <authorList>
            <person name="Zi Z."/>
        </authorList>
    </citation>
    <scope>NUCLEOTIDE SEQUENCE [LARGE SCALE GENOMIC DNA]</scope>
    <source>
        <strain evidence="3 4">WGZ8</strain>
    </source>
</reference>
<dbReference type="RefSeq" id="WP_224315532.1">
    <property type="nucleotide sequence ID" value="NZ_JAIRBM010000022.1"/>
</dbReference>
<gene>
    <name evidence="3" type="ORF">K9B37_21215</name>
</gene>
<dbReference type="Pfam" id="PF00353">
    <property type="entry name" value="HemolysinCabind"/>
    <property type="match status" value="3"/>
</dbReference>
<dbReference type="InterPro" id="IPR011659">
    <property type="entry name" value="WD40"/>
</dbReference>
<keyword evidence="2" id="KW-0732">Signal</keyword>
<accession>A0ABS7VT89</accession>
<dbReference type="Pfam" id="PF07676">
    <property type="entry name" value="PD40"/>
    <property type="match status" value="3"/>
</dbReference>
<dbReference type="PROSITE" id="PS00330">
    <property type="entry name" value="HEMOLYSIN_CALCIUM"/>
    <property type="match status" value="1"/>
</dbReference>
<feature type="signal peptide" evidence="2">
    <location>
        <begin position="1"/>
        <end position="19"/>
    </location>
</feature>
<proteinExistence type="inferred from homology"/>
<dbReference type="PANTHER" id="PTHR36842:SF1">
    <property type="entry name" value="PROTEIN TOLB"/>
    <property type="match status" value="1"/>
</dbReference>
<dbReference type="Proteomes" id="UP000704176">
    <property type="component" value="Unassembled WGS sequence"/>
</dbReference>
<feature type="chain" id="PRO_5045957172" description="Calcium-binding protein" evidence="2">
    <location>
        <begin position="20"/>
        <end position="752"/>
    </location>
</feature>
<dbReference type="EMBL" id="JAIRBM010000022">
    <property type="protein sequence ID" value="MBZ6078783.1"/>
    <property type="molecule type" value="Genomic_DNA"/>
</dbReference>
<evidence type="ECO:0000313" key="3">
    <source>
        <dbReference type="EMBL" id="MBZ6078783.1"/>
    </source>
</evidence>